<dbReference type="AlphaFoldDB" id="A0AB35T7T8"/>
<dbReference type="EMBL" id="JAWXXX010000001">
    <property type="protein sequence ID" value="MDX5895166.1"/>
    <property type="molecule type" value="Genomic_DNA"/>
</dbReference>
<name>A0AB35T7T8_RUBRA</name>
<sequence length="200" mass="22795">MSGMNDSEMSEMSAMVETSTSTSEMSGMSDMGGMQGMDMGSMLMDENGEYSDELFIDEMVPHHQAAIEEARVALQNTDRPELIELSNDIVTSQEREIQELIRIKEEEFGSSDIPDGMSDEEMEMMGMSMTPEELAEARPFDRAFLDNMTPHHESAIEMSEVALDNSENEDIRRIAEEIISAQEREIQQMQQWRQEWYPNG</sequence>
<dbReference type="InterPro" id="IPR005183">
    <property type="entry name" value="DUF305_CopM-like"/>
</dbReference>
<dbReference type="InterPro" id="IPR012347">
    <property type="entry name" value="Ferritin-like"/>
</dbReference>
<dbReference type="RefSeq" id="WP_084362611.1">
    <property type="nucleotide sequence ID" value="NZ_JAWXXX010000001.1"/>
</dbReference>
<comment type="caution">
    <text evidence="3">The sequence shown here is derived from an EMBL/GenBank/DDBJ whole genome shotgun (WGS) entry which is preliminary data.</text>
</comment>
<reference evidence="3" key="1">
    <citation type="submission" date="2023-11" db="EMBL/GenBank/DDBJ databases">
        <title>MicrobeMod: A computational toolkit for identifying prokaryotic methylation and restriction-modification with nanopore sequencing.</title>
        <authorList>
            <person name="Crits-Christoph A."/>
            <person name="Kang S.C."/>
            <person name="Lee H."/>
            <person name="Ostrov N."/>
        </authorList>
    </citation>
    <scope>NUCLEOTIDE SEQUENCE</scope>
    <source>
        <strain evidence="3">ATCC 51242</strain>
    </source>
</reference>
<feature type="domain" description="DUF305" evidence="2">
    <location>
        <begin position="10"/>
        <end position="101"/>
    </location>
</feature>
<protein>
    <submittedName>
        <fullName evidence="3">DUF305 domain-containing protein</fullName>
    </submittedName>
</protein>
<proteinExistence type="predicted"/>
<organism evidence="3 4">
    <name type="scientific">Rubrobacter radiotolerans</name>
    <name type="common">Arthrobacter radiotolerans</name>
    <dbReference type="NCBI Taxonomy" id="42256"/>
    <lineage>
        <taxon>Bacteria</taxon>
        <taxon>Bacillati</taxon>
        <taxon>Actinomycetota</taxon>
        <taxon>Rubrobacteria</taxon>
        <taxon>Rubrobacterales</taxon>
        <taxon>Rubrobacteraceae</taxon>
        <taxon>Rubrobacter</taxon>
    </lineage>
</organism>
<dbReference type="PANTHER" id="PTHR36933:SF1">
    <property type="entry name" value="SLL0788 PROTEIN"/>
    <property type="match status" value="1"/>
</dbReference>
<evidence type="ECO:0000313" key="3">
    <source>
        <dbReference type="EMBL" id="MDX5895166.1"/>
    </source>
</evidence>
<evidence type="ECO:0000313" key="4">
    <source>
        <dbReference type="Proteomes" id="UP001281130"/>
    </source>
</evidence>
<feature type="domain" description="DUF305" evidence="2">
    <location>
        <begin position="116"/>
        <end position="192"/>
    </location>
</feature>
<dbReference type="PANTHER" id="PTHR36933">
    <property type="entry name" value="SLL0788 PROTEIN"/>
    <property type="match status" value="1"/>
</dbReference>
<evidence type="ECO:0000256" key="1">
    <source>
        <dbReference type="SAM" id="MobiDB-lite"/>
    </source>
</evidence>
<dbReference type="Pfam" id="PF03713">
    <property type="entry name" value="DUF305"/>
    <property type="match status" value="2"/>
</dbReference>
<evidence type="ECO:0000259" key="2">
    <source>
        <dbReference type="Pfam" id="PF03713"/>
    </source>
</evidence>
<dbReference type="Gene3D" id="1.20.1260.10">
    <property type="match status" value="2"/>
</dbReference>
<dbReference type="Proteomes" id="UP001281130">
    <property type="component" value="Unassembled WGS sequence"/>
</dbReference>
<feature type="region of interest" description="Disordered" evidence="1">
    <location>
        <begin position="1"/>
        <end position="27"/>
    </location>
</feature>
<gene>
    <name evidence="3" type="ORF">SIL72_14155</name>
</gene>
<accession>A0AB35T7T8</accession>